<dbReference type="GeneID" id="92098965"/>
<accession>A0ABR1T4G2</accession>
<dbReference type="RefSeq" id="XP_066709031.1">
    <property type="nucleotide sequence ID" value="XM_066865902.1"/>
</dbReference>
<gene>
    <name evidence="2" type="ORF">PG994_014493</name>
</gene>
<dbReference type="EMBL" id="JAQQWL010000015">
    <property type="protein sequence ID" value="KAK8041486.1"/>
    <property type="molecule type" value="Genomic_DNA"/>
</dbReference>
<feature type="compositionally biased region" description="Polar residues" evidence="1">
    <location>
        <begin position="16"/>
        <end position="26"/>
    </location>
</feature>
<evidence type="ECO:0000313" key="2">
    <source>
        <dbReference type="EMBL" id="KAK8041486.1"/>
    </source>
</evidence>
<evidence type="ECO:0000313" key="3">
    <source>
        <dbReference type="Proteomes" id="UP001480595"/>
    </source>
</evidence>
<protein>
    <submittedName>
        <fullName evidence="2">Uncharacterized protein</fullName>
    </submittedName>
</protein>
<comment type="caution">
    <text evidence="2">The sequence shown here is derived from an EMBL/GenBank/DDBJ whole genome shotgun (WGS) entry which is preliminary data.</text>
</comment>
<keyword evidence="3" id="KW-1185">Reference proteome</keyword>
<sequence>MKLRASRTGPLAGSPSEATAVSQTSEGGPAMDILGAVSDAPRTLDLELDMESALAQAYLGRYDLASSQLHGILGRINTLRAENPSDSTDEGSKHTLHPSNRYSAKALGRLKKSIETNNVDILESPSFKSMELSVMVTSAKITLLQGDYKAACADLHKTTEELKQHLGSESLKTIEALLYYAQSLVYTCNTEEAIEICENAMEVIETNFCACDVGAN</sequence>
<organism evidence="2 3">
    <name type="scientific">Apiospora phragmitis</name>
    <dbReference type="NCBI Taxonomy" id="2905665"/>
    <lineage>
        <taxon>Eukaryota</taxon>
        <taxon>Fungi</taxon>
        <taxon>Dikarya</taxon>
        <taxon>Ascomycota</taxon>
        <taxon>Pezizomycotina</taxon>
        <taxon>Sordariomycetes</taxon>
        <taxon>Xylariomycetidae</taxon>
        <taxon>Amphisphaeriales</taxon>
        <taxon>Apiosporaceae</taxon>
        <taxon>Apiospora</taxon>
    </lineage>
</organism>
<name>A0ABR1T4G2_9PEZI</name>
<proteinExistence type="predicted"/>
<dbReference type="Proteomes" id="UP001480595">
    <property type="component" value="Unassembled WGS sequence"/>
</dbReference>
<dbReference type="Gene3D" id="1.25.40.10">
    <property type="entry name" value="Tetratricopeptide repeat domain"/>
    <property type="match status" value="1"/>
</dbReference>
<dbReference type="InterPro" id="IPR011990">
    <property type="entry name" value="TPR-like_helical_dom_sf"/>
</dbReference>
<feature type="region of interest" description="Disordered" evidence="1">
    <location>
        <begin position="1"/>
        <end position="30"/>
    </location>
</feature>
<reference evidence="2 3" key="1">
    <citation type="submission" date="2023-01" db="EMBL/GenBank/DDBJ databases">
        <title>Analysis of 21 Apiospora genomes using comparative genomics revels a genus with tremendous synthesis potential of carbohydrate active enzymes and secondary metabolites.</title>
        <authorList>
            <person name="Sorensen T."/>
        </authorList>
    </citation>
    <scope>NUCLEOTIDE SEQUENCE [LARGE SCALE GENOMIC DNA]</scope>
    <source>
        <strain evidence="2 3">CBS 135458</strain>
    </source>
</reference>
<evidence type="ECO:0000256" key="1">
    <source>
        <dbReference type="SAM" id="MobiDB-lite"/>
    </source>
</evidence>
<dbReference type="SUPFAM" id="SSF48452">
    <property type="entry name" value="TPR-like"/>
    <property type="match status" value="1"/>
</dbReference>